<dbReference type="RefSeq" id="WP_051432038.1">
    <property type="nucleotide sequence ID" value="NZ_NRRE01000026.1"/>
</dbReference>
<feature type="domain" description="Glutamine amidotransferase type-2" evidence="2">
    <location>
        <begin position="2"/>
        <end position="276"/>
    </location>
</feature>
<dbReference type="Proteomes" id="UP000778970">
    <property type="component" value="Unassembled WGS sequence"/>
</dbReference>
<accession>A0A934QKP2</accession>
<reference evidence="3" key="2">
    <citation type="journal article" date="2020" name="Microorganisms">
        <title>Osmotic Adaptation and Compatible Solute Biosynthesis of Phototrophic Bacteria as Revealed from Genome Analyses.</title>
        <authorList>
            <person name="Imhoff J.F."/>
            <person name="Rahn T."/>
            <person name="Kunzel S."/>
            <person name="Keller A."/>
            <person name="Neulinger S.C."/>
        </authorList>
    </citation>
    <scope>NUCLEOTIDE SEQUENCE</scope>
    <source>
        <strain evidence="3">DSM 9154</strain>
    </source>
</reference>
<dbReference type="Pfam" id="PF13230">
    <property type="entry name" value="GATase_4"/>
    <property type="match status" value="1"/>
</dbReference>
<organism evidence="3 4">
    <name type="scientific">Rhodovibrio salinarum</name>
    <dbReference type="NCBI Taxonomy" id="1087"/>
    <lineage>
        <taxon>Bacteria</taxon>
        <taxon>Pseudomonadati</taxon>
        <taxon>Pseudomonadota</taxon>
        <taxon>Alphaproteobacteria</taxon>
        <taxon>Rhodospirillales</taxon>
        <taxon>Rhodovibrionaceae</taxon>
        <taxon>Rhodovibrio</taxon>
    </lineage>
</organism>
<sequence>MCELLAMASRYPATLTSSLERFARRGGEAGPHADGWGVTFYDGYDVRRLREPEPAARSPWVPFVRSQQRPTRLALAHIRKATVGDCMLANTQPFVRELGGRMHVFTHNGDLDAIDRRWRGDLDRHLPIGTTDSEIAFCALMDRLAPLWIAGLRDGHTAPSVAARQSAVEAFARDLRAFGPANFLYADGELLFAHGHERRQHDDEIAPPGLVSLTRTCNPNDGKLVRTEACPPGGCQEVTLISSVPLTDEAWRPLAAGEVMTLQFASAAEEPALRHG</sequence>
<dbReference type="PANTHER" id="PTHR42824">
    <property type="entry name" value="GLUTAMINE AMIDOTRANSFERASE"/>
    <property type="match status" value="1"/>
</dbReference>
<gene>
    <name evidence="3" type="ORF">CKO21_13460</name>
</gene>
<dbReference type="AlphaFoldDB" id="A0A934QKP2"/>
<dbReference type="CDD" id="cd01908">
    <property type="entry name" value="YafJ"/>
    <property type="match status" value="1"/>
</dbReference>
<evidence type="ECO:0000259" key="2">
    <source>
        <dbReference type="PROSITE" id="PS51278"/>
    </source>
</evidence>
<proteinExistence type="predicted"/>
<dbReference type="SUPFAM" id="SSF56235">
    <property type="entry name" value="N-terminal nucleophile aminohydrolases (Ntn hydrolases)"/>
    <property type="match status" value="1"/>
</dbReference>
<evidence type="ECO:0000313" key="4">
    <source>
        <dbReference type="Proteomes" id="UP000778970"/>
    </source>
</evidence>
<dbReference type="InterPro" id="IPR017932">
    <property type="entry name" value="GATase_2_dom"/>
</dbReference>
<evidence type="ECO:0000313" key="3">
    <source>
        <dbReference type="EMBL" id="MBK1698250.1"/>
    </source>
</evidence>
<reference evidence="3" key="1">
    <citation type="submission" date="2017-08" db="EMBL/GenBank/DDBJ databases">
        <authorList>
            <person name="Imhoff J.F."/>
            <person name="Rahn T."/>
            <person name="Kuenzel S."/>
            <person name="Neulinger S.C."/>
        </authorList>
    </citation>
    <scope>NUCLEOTIDE SEQUENCE</scope>
    <source>
        <strain evidence="3">DSM 9154</strain>
    </source>
</reference>
<protein>
    <submittedName>
        <fullName evidence="3">Class II glutamine amidotransferase</fullName>
    </submittedName>
</protein>
<dbReference type="PANTHER" id="PTHR42824:SF1">
    <property type="entry name" value="GLUTAMINE AMIDOTRANSFERASE YAFJ-RELATED"/>
    <property type="match status" value="1"/>
</dbReference>
<keyword evidence="4" id="KW-1185">Reference proteome</keyword>
<evidence type="ECO:0000256" key="1">
    <source>
        <dbReference type="ARBA" id="ARBA00022962"/>
    </source>
</evidence>
<dbReference type="InterPro" id="IPR029055">
    <property type="entry name" value="Ntn_hydrolases_N"/>
</dbReference>
<dbReference type="PROSITE" id="PS51278">
    <property type="entry name" value="GATASE_TYPE_2"/>
    <property type="match status" value="1"/>
</dbReference>
<keyword evidence="1 3" id="KW-0315">Glutamine amidotransferase</keyword>
<name>A0A934QKP2_9PROT</name>
<dbReference type="InterPro" id="IPR026869">
    <property type="entry name" value="EgtC-like"/>
</dbReference>
<dbReference type="EMBL" id="NRRE01000026">
    <property type="protein sequence ID" value="MBK1698250.1"/>
    <property type="molecule type" value="Genomic_DNA"/>
</dbReference>
<comment type="caution">
    <text evidence="3">The sequence shown here is derived from an EMBL/GenBank/DDBJ whole genome shotgun (WGS) entry which is preliminary data.</text>
</comment>
<dbReference type="Gene3D" id="3.60.20.10">
    <property type="entry name" value="Glutamine Phosphoribosylpyrophosphate, subunit 1, domain 1"/>
    <property type="match status" value="1"/>
</dbReference>